<dbReference type="GO" id="GO:0005794">
    <property type="term" value="C:Golgi apparatus"/>
    <property type="evidence" value="ECO:0007669"/>
    <property type="project" value="UniProtKB-SubCell"/>
</dbReference>
<dbReference type="OMA" id="FENTINH"/>
<dbReference type="EMBL" id="GL377654">
    <property type="protein sequence ID" value="EFJ10441.1"/>
    <property type="molecule type" value="Genomic_DNA"/>
</dbReference>
<dbReference type="Gramene" id="EFJ19749">
    <property type="protein sequence ID" value="EFJ19749"/>
    <property type="gene ID" value="SELMODRAFT_110731"/>
</dbReference>
<dbReference type="InterPro" id="IPR011012">
    <property type="entry name" value="Longin-like_dom_sf"/>
</dbReference>
<dbReference type="AlphaFoldDB" id="D8S7F6"/>
<evidence type="ECO:0000256" key="1">
    <source>
        <dbReference type="ARBA" id="ARBA00022448"/>
    </source>
</evidence>
<keyword evidence="3 6" id="KW-0931">ER-Golgi transport</keyword>
<evidence type="ECO:0000256" key="5">
    <source>
        <dbReference type="ARBA" id="ARBA00038167"/>
    </source>
</evidence>
<dbReference type="GO" id="GO:0030008">
    <property type="term" value="C:TRAPP complex"/>
    <property type="evidence" value="ECO:0000318"/>
    <property type="project" value="GO_Central"/>
</dbReference>
<proteinExistence type="inferred from homology"/>
<dbReference type="eggNOG" id="KOG3368">
    <property type="taxonomic scope" value="Eukaryota"/>
</dbReference>
<dbReference type="InParanoid" id="D8S7F6"/>
<dbReference type="Proteomes" id="UP000001514">
    <property type="component" value="Unassembled WGS sequence"/>
</dbReference>
<keyword evidence="2 6" id="KW-0256">Endoplasmic reticulum</keyword>
<evidence type="ECO:0000256" key="4">
    <source>
        <dbReference type="ARBA" id="ARBA00023034"/>
    </source>
</evidence>
<comment type="similarity">
    <text evidence="5">Belongs to the TRAPP small subunits family. BET5 subfamily.</text>
</comment>
<dbReference type="GO" id="GO:0006888">
    <property type="term" value="P:endoplasmic reticulum to Golgi vesicle-mediated transport"/>
    <property type="evidence" value="ECO:0000318"/>
    <property type="project" value="GO_Central"/>
</dbReference>
<dbReference type="SMART" id="SM01399">
    <property type="entry name" value="Sybindin"/>
    <property type="match status" value="1"/>
</dbReference>
<evidence type="ECO:0000313" key="8">
    <source>
        <dbReference type="EMBL" id="EFJ19749.1"/>
    </source>
</evidence>
<protein>
    <recommendedName>
        <fullName evidence="6">Trafficking protein particle complex subunit</fullName>
    </recommendedName>
</protein>
<dbReference type="KEGG" id="smo:SELMODRAFT_110731"/>
<dbReference type="Pfam" id="PF04099">
    <property type="entry name" value="Sybindin"/>
    <property type="match status" value="1"/>
</dbReference>
<dbReference type="PANTHER" id="PTHR23249:SF16">
    <property type="entry name" value="TRAFFICKING PROTEIN PARTICLE COMPLEX SUBUNIT 1"/>
    <property type="match status" value="1"/>
</dbReference>
<reference evidence="8 9" key="1">
    <citation type="journal article" date="2011" name="Science">
        <title>The Selaginella genome identifies genetic changes associated with the evolution of vascular plants.</title>
        <authorList>
            <person name="Banks J.A."/>
            <person name="Nishiyama T."/>
            <person name="Hasebe M."/>
            <person name="Bowman J.L."/>
            <person name="Gribskov M."/>
            <person name="dePamphilis C."/>
            <person name="Albert V.A."/>
            <person name="Aono N."/>
            <person name="Aoyama T."/>
            <person name="Ambrose B.A."/>
            <person name="Ashton N.W."/>
            <person name="Axtell M.J."/>
            <person name="Barker E."/>
            <person name="Barker M.S."/>
            <person name="Bennetzen J.L."/>
            <person name="Bonawitz N.D."/>
            <person name="Chapple C."/>
            <person name="Cheng C."/>
            <person name="Correa L.G."/>
            <person name="Dacre M."/>
            <person name="DeBarry J."/>
            <person name="Dreyer I."/>
            <person name="Elias M."/>
            <person name="Engstrom E.M."/>
            <person name="Estelle M."/>
            <person name="Feng L."/>
            <person name="Finet C."/>
            <person name="Floyd S.K."/>
            <person name="Frommer W.B."/>
            <person name="Fujita T."/>
            <person name="Gramzow L."/>
            <person name="Gutensohn M."/>
            <person name="Harholt J."/>
            <person name="Hattori M."/>
            <person name="Heyl A."/>
            <person name="Hirai T."/>
            <person name="Hiwatashi Y."/>
            <person name="Ishikawa M."/>
            <person name="Iwata M."/>
            <person name="Karol K.G."/>
            <person name="Koehler B."/>
            <person name="Kolukisaoglu U."/>
            <person name="Kubo M."/>
            <person name="Kurata T."/>
            <person name="Lalonde S."/>
            <person name="Li K."/>
            <person name="Li Y."/>
            <person name="Litt A."/>
            <person name="Lyons E."/>
            <person name="Manning G."/>
            <person name="Maruyama T."/>
            <person name="Michael T.P."/>
            <person name="Mikami K."/>
            <person name="Miyazaki S."/>
            <person name="Morinaga S."/>
            <person name="Murata T."/>
            <person name="Mueller-Roeber B."/>
            <person name="Nelson D.R."/>
            <person name="Obara M."/>
            <person name="Oguri Y."/>
            <person name="Olmstead R.G."/>
            <person name="Onodera N."/>
            <person name="Petersen B.L."/>
            <person name="Pils B."/>
            <person name="Prigge M."/>
            <person name="Rensing S.A."/>
            <person name="Riano-Pachon D.M."/>
            <person name="Roberts A.W."/>
            <person name="Sato Y."/>
            <person name="Scheller H.V."/>
            <person name="Schulz B."/>
            <person name="Schulz C."/>
            <person name="Shakirov E.V."/>
            <person name="Shibagaki N."/>
            <person name="Shinohara N."/>
            <person name="Shippen D.E."/>
            <person name="Soerensen I."/>
            <person name="Sotooka R."/>
            <person name="Sugimoto N."/>
            <person name="Sugita M."/>
            <person name="Sumikawa N."/>
            <person name="Tanurdzic M."/>
            <person name="Theissen G."/>
            <person name="Ulvskov P."/>
            <person name="Wakazuki S."/>
            <person name="Weng J.K."/>
            <person name="Willats W.W."/>
            <person name="Wipf D."/>
            <person name="Wolf P.G."/>
            <person name="Yang L."/>
            <person name="Zimmer A.D."/>
            <person name="Zhu Q."/>
            <person name="Mitros T."/>
            <person name="Hellsten U."/>
            <person name="Loque D."/>
            <person name="Otillar R."/>
            <person name="Salamov A."/>
            <person name="Schmutz J."/>
            <person name="Shapiro H."/>
            <person name="Lindquist E."/>
            <person name="Lucas S."/>
            <person name="Rokhsar D."/>
            <person name="Grigoriev I.V."/>
        </authorList>
    </citation>
    <scope>NUCLEOTIDE SEQUENCE [LARGE SCALE GENOMIC DNA]</scope>
</reference>
<evidence type="ECO:0000256" key="2">
    <source>
        <dbReference type="ARBA" id="ARBA00022824"/>
    </source>
</evidence>
<dbReference type="SMR" id="D8S7F6"/>
<evidence type="ECO:0000313" key="7">
    <source>
        <dbReference type="EMBL" id="EFJ10441.1"/>
    </source>
</evidence>
<dbReference type="Gene3D" id="3.30.450.70">
    <property type="match status" value="1"/>
</dbReference>
<dbReference type="SUPFAM" id="SSF64356">
    <property type="entry name" value="SNARE-like"/>
    <property type="match status" value="1"/>
</dbReference>
<dbReference type="OrthoDB" id="246406at2759"/>
<dbReference type="Gramene" id="EFJ10441">
    <property type="protein sequence ID" value="EFJ10441"/>
    <property type="gene ID" value="SELMODRAFT_128365"/>
</dbReference>
<evidence type="ECO:0000313" key="9">
    <source>
        <dbReference type="Proteomes" id="UP000001514"/>
    </source>
</evidence>
<keyword evidence="9" id="KW-1185">Reference proteome</keyword>
<gene>
    <name evidence="8" type="ORF">SELMODRAFT_110731</name>
    <name evidence="7" type="ORF">SELMODRAFT_128365</name>
</gene>
<dbReference type="FunCoup" id="D8S7F6">
    <property type="interactions" value="4399"/>
</dbReference>
<dbReference type="FunFam" id="3.30.450.70:FF:000006">
    <property type="entry name" value="Trafficking particle complex subunit 1"/>
    <property type="match status" value="1"/>
</dbReference>
<dbReference type="CDD" id="cd14855">
    <property type="entry name" value="TRAPPC1_MUM2"/>
    <property type="match status" value="1"/>
</dbReference>
<sequence length="141" mass="16517">MRCLYIFNRNGMCLHYHVWLRSLMTLSPQQDQKLMFGMLFSLNSFTAKIDPVSSGKENNPPCSFYSFRTNTYKLHFMETASGIKIILLTDPRIGDLREALMHIYSNIYVEYVVKNPLYSPGQPFRCELFNMALDHYVKTLQ</sequence>
<dbReference type="InterPro" id="IPR007233">
    <property type="entry name" value="TRAPPC"/>
</dbReference>
<dbReference type="EMBL" id="GL377605">
    <property type="protein sequence ID" value="EFJ19749.1"/>
    <property type="molecule type" value="Genomic_DNA"/>
</dbReference>
<keyword evidence="1 6" id="KW-0813">Transport</keyword>
<evidence type="ECO:0000256" key="6">
    <source>
        <dbReference type="RuleBase" id="RU366065"/>
    </source>
</evidence>
<evidence type="ECO:0000256" key="3">
    <source>
        <dbReference type="ARBA" id="ARBA00022892"/>
    </source>
</evidence>
<dbReference type="STRING" id="88036.D8S7F6"/>
<dbReference type="PANTHER" id="PTHR23249">
    <property type="entry name" value="TRAFFICKING PROTEIN PARTICLE COMPLEX SUBUNIT"/>
    <property type="match status" value="1"/>
</dbReference>
<comment type="subcellular location">
    <subcellularLocation>
        <location evidence="6">Endoplasmic reticulum</location>
    </subcellularLocation>
    <subcellularLocation>
        <location evidence="6">Golgi apparatus</location>
        <location evidence="6">cis-Golgi network</location>
    </subcellularLocation>
</comment>
<dbReference type="GO" id="GO:0005783">
    <property type="term" value="C:endoplasmic reticulum"/>
    <property type="evidence" value="ECO:0007669"/>
    <property type="project" value="UniProtKB-SubCell"/>
</dbReference>
<accession>D8S7F6</accession>
<name>D8S7F6_SELML</name>
<dbReference type="KEGG" id="smo:SELMODRAFT_128365"/>
<dbReference type="HOGENOM" id="CLU_053380_4_0_1"/>
<comment type="subunit">
    <text evidence="6">Part of the multisubunit transport protein particle (TRAPP) complex.</text>
</comment>
<keyword evidence="4 6" id="KW-0333">Golgi apparatus</keyword>
<organism evidence="9">
    <name type="scientific">Selaginella moellendorffii</name>
    <name type="common">Spikemoss</name>
    <dbReference type="NCBI Taxonomy" id="88036"/>
    <lineage>
        <taxon>Eukaryota</taxon>
        <taxon>Viridiplantae</taxon>
        <taxon>Streptophyta</taxon>
        <taxon>Embryophyta</taxon>
        <taxon>Tracheophyta</taxon>
        <taxon>Lycopodiopsida</taxon>
        <taxon>Selaginellales</taxon>
        <taxon>Selaginellaceae</taxon>
        <taxon>Selaginella</taxon>
    </lineage>
</organism>